<feature type="signal peptide" evidence="1">
    <location>
        <begin position="1"/>
        <end position="25"/>
    </location>
</feature>
<dbReference type="Gene3D" id="3.90.226.10">
    <property type="entry name" value="2-enoyl-CoA Hydratase, Chain A, domain 1"/>
    <property type="match status" value="1"/>
</dbReference>
<feature type="chain" id="PRO_5010739877" description="Tail specific protease domain-containing protein" evidence="1">
    <location>
        <begin position="26"/>
        <end position="465"/>
    </location>
</feature>
<name>A0A1V9E9Q8_9BACT</name>
<protein>
    <recommendedName>
        <fullName evidence="2">Tail specific protease domain-containing protein</fullName>
    </recommendedName>
</protein>
<dbReference type="STRING" id="354355.SAMN05660816_03010"/>
<evidence type="ECO:0000256" key="1">
    <source>
        <dbReference type="SAM" id="SignalP"/>
    </source>
</evidence>
<dbReference type="OrthoDB" id="2327485at2"/>
<comment type="caution">
    <text evidence="3">The sequence shown here is derived from an EMBL/GenBank/DDBJ whole genome shotgun (WGS) entry which is preliminary data.</text>
</comment>
<keyword evidence="1" id="KW-0732">Signal</keyword>
<dbReference type="InterPro" id="IPR029045">
    <property type="entry name" value="ClpP/crotonase-like_dom_sf"/>
</dbReference>
<dbReference type="Pfam" id="PF03572">
    <property type="entry name" value="Peptidase_S41"/>
    <property type="match status" value="1"/>
</dbReference>
<proteinExistence type="predicted"/>
<gene>
    <name evidence="3" type="ORF">A4H97_11720</name>
</gene>
<reference evidence="4" key="1">
    <citation type="submission" date="2016-04" db="EMBL/GenBank/DDBJ databases">
        <authorList>
            <person name="Chen L."/>
            <person name="Zhuang W."/>
            <person name="Wang G."/>
        </authorList>
    </citation>
    <scope>NUCLEOTIDE SEQUENCE [LARGE SCALE GENOMIC DNA]</scope>
    <source>
        <strain evidence="4">17621</strain>
    </source>
</reference>
<dbReference type="GO" id="GO:0006508">
    <property type="term" value="P:proteolysis"/>
    <property type="evidence" value="ECO:0007669"/>
    <property type="project" value="InterPro"/>
</dbReference>
<evidence type="ECO:0000313" key="3">
    <source>
        <dbReference type="EMBL" id="OQP42821.1"/>
    </source>
</evidence>
<sequence length="465" mass="52456">MNKIFNLSLVSVLFLLCSISGICQPVNGVKALDSVRKYFERNYVGFADKVTPVTKAAYQEHNRQAYAFAKRARSGADCYFVIDYWLGYFKDHHVSIKIPPPDSVETIKPGDQGLTQVTDTNAVEGIYYNMDSVYKIGVMKSKKGLRSYVGVILESRAPTWKPGQVKFELFDAGNNQYKGIWYLRNHSAYISTMQGELQKALTGEGWTKANAITGKEPVTFLFEEEKSVNTYFKKLNDSTGYLRIRTFDLFEAKHIDSVVRANLANIQSMPRLVIDLRNNGGGGDRSMSFLRPIIYTNPVKNIGVDLLLTPDNITAWEKAIDKYRAEISKKELDRMMQLLNIGRGKARTSVNFASDYTDTLLNVWPMPAKVAIVVNHGCGSTTEEFLLLARQSTKVVLAGEPSMGVLDYSNVVERDFYNPDFECYYSTTRSRRIDMGLGIDNVGIQPNIPLDLNNNNWLNELLVKL</sequence>
<dbReference type="EMBL" id="LVXG01000056">
    <property type="protein sequence ID" value="OQP42821.1"/>
    <property type="molecule type" value="Genomic_DNA"/>
</dbReference>
<feature type="domain" description="Tail specific protease" evidence="2">
    <location>
        <begin position="239"/>
        <end position="287"/>
    </location>
</feature>
<evidence type="ECO:0000313" key="4">
    <source>
        <dbReference type="Proteomes" id="UP000192610"/>
    </source>
</evidence>
<dbReference type="SUPFAM" id="SSF52096">
    <property type="entry name" value="ClpP/crotonase"/>
    <property type="match status" value="1"/>
</dbReference>
<evidence type="ECO:0000259" key="2">
    <source>
        <dbReference type="Pfam" id="PF03572"/>
    </source>
</evidence>
<organism evidence="3 4">
    <name type="scientific">Niastella yeongjuensis</name>
    <dbReference type="NCBI Taxonomy" id="354355"/>
    <lineage>
        <taxon>Bacteria</taxon>
        <taxon>Pseudomonadati</taxon>
        <taxon>Bacteroidota</taxon>
        <taxon>Chitinophagia</taxon>
        <taxon>Chitinophagales</taxon>
        <taxon>Chitinophagaceae</taxon>
        <taxon>Niastella</taxon>
    </lineage>
</organism>
<keyword evidence="4" id="KW-1185">Reference proteome</keyword>
<dbReference type="Proteomes" id="UP000192610">
    <property type="component" value="Unassembled WGS sequence"/>
</dbReference>
<dbReference type="InterPro" id="IPR005151">
    <property type="entry name" value="Tail-specific_protease"/>
</dbReference>
<dbReference type="AlphaFoldDB" id="A0A1V9E9Q8"/>
<dbReference type="GO" id="GO:0008236">
    <property type="term" value="F:serine-type peptidase activity"/>
    <property type="evidence" value="ECO:0007669"/>
    <property type="project" value="InterPro"/>
</dbReference>
<accession>A0A1V9E9Q8</accession>